<dbReference type="AlphaFoldDB" id="A0A6N4X8P8"/>
<evidence type="ECO:0000313" key="2">
    <source>
        <dbReference type="Proteomes" id="UP000445144"/>
    </source>
</evidence>
<organism evidence="1 2">
    <name type="scientific">Chryseobacterium potabilaquae</name>
    <dbReference type="NCBI Taxonomy" id="2675057"/>
    <lineage>
        <taxon>Bacteria</taxon>
        <taxon>Pseudomonadati</taxon>
        <taxon>Bacteroidota</taxon>
        <taxon>Flavobacteriia</taxon>
        <taxon>Flavobacteriales</taxon>
        <taxon>Weeksellaceae</taxon>
        <taxon>Chryseobacterium group</taxon>
        <taxon>Chryseobacterium</taxon>
    </lineage>
</organism>
<reference evidence="1 2" key="1">
    <citation type="submission" date="2020-01" db="EMBL/GenBank/DDBJ databases">
        <authorList>
            <person name="Rodrigo-Torres L."/>
            <person name="Arahal R. D."/>
            <person name="Lucena T."/>
        </authorList>
    </citation>
    <scope>NUCLEOTIDE SEQUENCE [LARGE SCALE GENOMIC DNA]</scope>
    <source>
        <strain evidence="1 2">CECT 9293</strain>
    </source>
</reference>
<protein>
    <submittedName>
        <fullName evidence="1">Uncharacterized protein</fullName>
    </submittedName>
</protein>
<dbReference type="RefSeq" id="WP_162034137.1">
    <property type="nucleotide sequence ID" value="NZ_CACVBR010000057.1"/>
</dbReference>
<accession>A0A6N4X8P8</accession>
<evidence type="ECO:0000313" key="1">
    <source>
        <dbReference type="EMBL" id="CAA7197476.1"/>
    </source>
</evidence>
<name>A0A6N4X8P8_9FLAO</name>
<dbReference type="EMBL" id="CACVBR010000057">
    <property type="protein sequence ID" value="CAA7197476.1"/>
    <property type="molecule type" value="Genomic_DNA"/>
</dbReference>
<sequence length="62" mass="7213">MKSLDDNNLKQNLLKLKAMLEEYKEPSSYMDNNDDNIIINDSQLEKYFFAKSLPLAVIKTSE</sequence>
<gene>
    <name evidence="1" type="ORF">CHRY9293_03535</name>
</gene>
<dbReference type="Proteomes" id="UP000445144">
    <property type="component" value="Unassembled WGS sequence"/>
</dbReference>
<keyword evidence="2" id="KW-1185">Reference proteome</keyword>
<proteinExistence type="predicted"/>